<dbReference type="Pfam" id="PF13424">
    <property type="entry name" value="TPR_12"/>
    <property type="match status" value="1"/>
</dbReference>
<feature type="compositionally biased region" description="Polar residues" evidence="1">
    <location>
        <begin position="213"/>
        <end position="223"/>
    </location>
</feature>
<protein>
    <submittedName>
        <fullName evidence="2">Uncharacterized protein</fullName>
    </submittedName>
</protein>
<dbReference type="EMBL" id="CAJJDN010000051">
    <property type="protein sequence ID" value="CAD8087556.1"/>
    <property type="molecule type" value="Genomic_DNA"/>
</dbReference>
<reference evidence="2" key="1">
    <citation type="submission" date="2021-01" db="EMBL/GenBank/DDBJ databases">
        <authorList>
            <consortium name="Genoscope - CEA"/>
            <person name="William W."/>
        </authorList>
    </citation>
    <scope>NUCLEOTIDE SEQUENCE</scope>
</reference>
<comment type="caution">
    <text evidence="2">The sequence shown here is derived from an EMBL/GenBank/DDBJ whole genome shotgun (WGS) entry which is preliminary data.</text>
</comment>
<feature type="region of interest" description="Disordered" evidence="1">
    <location>
        <begin position="213"/>
        <end position="239"/>
    </location>
</feature>
<organism evidence="2 3">
    <name type="scientific">Paramecium sonneborni</name>
    <dbReference type="NCBI Taxonomy" id="65129"/>
    <lineage>
        <taxon>Eukaryota</taxon>
        <taxon>Sar</taxon>
        <taxon>Alveolata</taxon>
        <taxon>Ciliophora</taxon>
        <taxon>Intramacronucleata</taxon>
        <taxon>Oligohymenophorea</taxon>
        <taxon>Peniculida</taxon>
        <taxon>Parameciidae</taxon>
        <taxon>Paramecium</taxon>
    </lineage>
</organism>
<evidence type="ECO:0000313" key="2">
    <source>
        <dbReference type="EMBL" id="CAD8087556.1"/>
    </source>
</evidence>
<dbReference type="AlphaFoldDB" id="A0A8S1NB62"/>
<accession>A0A8S1NB62</accession>
<dbReference type="Proteomes" id="UP000692954">
    <property type="component" value="Unassembled WGS sequence"/>
</dbReference>
<sequence length="305" mass="35444">MLNQKAESELQLNKLESCYTYLQKAQQICLLVPTLKLQTLNNLALYHQKINQPQRALNYLNQALKIQYTQNFDSSLANTYLNISAIQSSLECHDGALQNIYLSIILLQHELLIEGLKCNIELQHQLNLHKLQSNLLSNGTNFQIDEYLKIDRAQILIAAYHNLSLEMEYFKKNEEARKIIESAKTLSEFILQPSHSLRQKLKEISDKHINNKIQKSQNLNHRSISFDDRNSNSIRPTKSSKYHFQRQFSKDNNCIQLPQNPKTILKNTPPKLMKHQKFITEINQSKSSTKINKVINPLEISYTLD</sequence>
<proteinExistence type="predicted"/>
<evidence type="ECO:0000256" key="1">
    <source>
        <dbReference type="SAM" id="MobiDB-lite"/>
    </source>
</evidence>
<gene>
    <name evidence="2" type="ORF">PSON_ATCC_30995.1.T0510257</name>
</gene>
<keyword evidence="3" id="KW-1185">Reference proteome</keyword>
<name>A0A8S1NB62_9CILI</name>
<evidence type="ECO:0000313" key="3">
    <source>
        <dbReference type="Proteomes" id="UP000692954"/>
    </source>
</evidence>
<dbReference type="OrthoDB" id="303007at2759"/>